<protein>
    <submittedName>
        <fullName evidence="2">Aldo/keto reductase</fullName>
    </submittedName>
</protein>
<accession>A0A4U5JVC1</accession>
<evidence type="ECO:0000259" key="1">
    <source>
        <dbReference type="Pfam" id="PF00248"/>
    </source>
</evidence>
<comment type="caution">
    <text evidence="2">The sequence shown here is derived from an EMBL/GenBank/DDBJ whole genome shotgun (WGS) entry which is preliminary data.</text>
</comment>
<gene>
    <name evidence="2" type="ORF">FCE95_06175</name>
</gene>
<organism evidence="2 3">
    <name type="scientific">Luteimonas gilva</name>
    <dbReference type="NCBI Taxonomy" id="2572684"/>
    <lineage>
        <taxon>Bacteria</taxon>
        <taxon>Pseudomonadati</taxon>
        <taxon>Pseudomonadota</taxon>
        <taxon>Gammaproteobacteria</taxon>
        <taxon>Lysobacterales</taxon>
        <taxon>Lysobacteraceae</taxon>
        <taxon>Luteimonas</taxon>
    </lineage>
</organism>
<dbReference type="SUPFAM" id="SSF51430">
    <property type="entry name" value="NAD(P)-linked oxidoreductase"/>
    <property type="match status" value="1"/>
</dbReference>
<dbReference type="PROSITE" id="PS51318">
    <property type="entry name" value="TAT"/>
    <property type="match status" value="1"/>
</dbReference>
<dbReference type="CDD" id="cd19095">
    <property type="entry name" value="AKR_PA4992-like"/>
    <property type="match status" value="1"/>
</dbReference>
<feature type="domain" description="NADP-dependent oxidoreductase" evidence="1">
    <location>
        <begin position="62"/>
        <end position="293"/>
    </location>
</feature>
<proteinExistence type="predicted"/>
<dbReference type="Proteomes" id="UP000308707">
    <property type="component" value="Unassembled WGS sequence"/>
</dbReference>
<dbReference type="OrthoDB" id="8563187at2"/>
<dbReference type="RefSeq" id="WP_137266060.1">
    <property type="nucleotide sequence ID" value="NZ_SZUA01000001.1"/>
</dbReference>
<sequence>MLTRRDFIASAASAAAVALLPFGAYGQASRLPSAVLIERAIPSTGEKIPAMGIGSSGTFGVFEAGAAPPDMAALREVFKLFVDAGCTVVDTAPLYGDAEIILGDLIADFGVRDKLFLATKLTRVTGRDAGLAQFQDSLRRLKTDKVELLQVHDMRDLDTQFALTRELKQQGKAKYIGLTHSNSAAQAQMAEAMQKLKPDFVQINYSPISRGAEEKIFPLAKDLGIAVIANRTFEDGKLFGQVRGKPVPDWAKEVDADSWAQLFLKFVLSEPAVTAVIPATSKPKNQADNLKAGFGRLMNPEQRAALVAALG</sequence>
<dbReference type="AlphaFoldDB" id="A0A4U5JVC1"/>
<reference evidence="2 3" key="1">
    <citation type="submission" date="2019-04" db="EMBL/GenBank/DDBJ databases">
        <title>Reference strain of H23.</title>
        <authorList>
            <person name="Luo X."/>
        </authorList>
    </citation>
    <scope>NUCLEOTIDE SEQUENCE [LARGE SCALE GENOMIC DNA]</scope>
    <source>
        <strain evidence="2 3">H23</strain>
    </source>
</reference>
<dbReference type="InterPro" id="IPR006311">
    <property type="entry name" value="TAT_signal"/>
</dbReference>
<dbReference type="EMBL" id="SZUA01000001">
    <property type="protein sequence ID" value="TKR33854.1"/>
    <property type="molecule type" value="Genomic_DNA"/>
</dbReference>
<dbReference type="PANTHER" id="PTHR43312">
    <property type="entry name" value="D-THREO-ALDOSE 1-DEHYDROGENASE"/>
    <property type="match status" value="1"/>
</dbReference>
<dbReference type="InterPro" id="IPR036812">
    <property type="entry name" value="NAD(P)_OxRdtase_dom_sf"/>
</dbReference>
<dbReference type="PANTHER" id="PTHR43312:SF1">
    <property type="entry name" value="NADP-DEPENDENT OXIDOREDUCTASE DOMAIN-CONTAINING PROTEIN"/>
    <property type="match status" value="1"/>
</dbReference>
<keyword evidence="3" id="KW-1185">Reference proteome</keyword>
<dbReference type="InterPro" id="IPR053135">
    <property type="entry name" value="AKR2_Oxidoreductase"/>
</dbReference>
<dbReference type="Gene3D" id="3.20.20.100">
    <property type="entry name" value="NADP-dependent oxidoreductase domain"/>
    <property type="match status" value="1"/>
</dbReference>
<evidence type="ECO:0000313" key="3">
    <source>
        <dbReference type="Proteomes" id="UP000308707"/>
    </source>
</evidence>
<name>A0A4U5JVC1_9GAMM</name>
<evidence type="ECO:0000313" key="2">
    <source>
        <dbReference type="EMBL" id="TKR33854.1"/>
    </source>
</evidence>
<dbReference type="InterPro" id="IPR023210">
    <property type="entry name" value="NADP_OxRdtase_dom"/>
</dbReference>
<dbReference type="Pfam" id="PF00248">
    <property type="entry name" value="Aldo_ket_red"/>
    <property type="match status" value="1"/>
</dbReference>